<dbReference type="GO" id="GO:0046872">
    <property type="term" value="F:metal ion binding"/>
    <property type="evidence" value="ECO:0007669"/>
    <property type="project" value="UniProtKB-KW"/>
</dbReference>
<dbReference type="RefSeq" id="WP_075083364.1">
    <property type="nucleotide sequence ID" value="NZ_CP042912.1"/>
</dbReference>
<keyword evidence="1 4" id="KW-0349">Heme</keyword>
<keyword evidence="7" id="KW-1185">Reference proteome</keyword>
<keyword evidence="3 4" id="KW-0408">Iron</keyword>
<dbReference type="InterPro" id="IPR009056">
    <property type="entry name" value="Cyt_c-like_dom"/>
</dbReference>
<dbReference type="InterPro" id="IPR036909">
    <property type="entry name" value="Cyt_c-like_dom_sf"/>
</dbReference>
<feature type="domain" description="Cytochrome c" evidence="5">
    <location>
        <begin position="779"/>
        <end position="911"/>
    </location>
</feature>
<name>A0A5B9PCQ4_9BACT</name>
<dbReference type="Gene3D" id="1.10.760.10">
    <property type="entry name" value="Cytochrome c-like domain"/>
    <property type="match status" value="1"/>
</dbReference>
<dbReference type="NCBIfam" id="TIGR02603">
    <property type="entry name" value="CxxCH_TIGR02603"/>
    <property type="match status" value="1"/>
</dbReference>
<protein>
    <submittedName>
        <fullName evidence="6">Cytochrome c</fullName>
    </submittedName>
</protein>
<dbReference type="InterPro" id="IPR013427">
    <property type="entry name" value="Haem-bd_dom_put"/>
</dbReference>
<evidence type="ECO:0000313" key="7">
    <source>
        <dbReference type="Proteomes" id="UP000322214"/>
    </source>
</evidence>
<evidence type="ECO:0000313" key="6">
    <source>
        <dbReference type="EMBL" id="QEG23289.1"/>
    </source>
</evidence>
<evidence type="ECO:0000256" key="2">
    <source>
        <dbReference type="ARBA" id="ARBA00022723"/>
    </source>
</evidence>
<dbReference type="InterPro" id="IPR011042">
    <property type="entry name" value="6-blade_b-propeller_TolB-like"/>
</dbReference>
<dbReference type="AlphaFoldDB" id="A0A5B9PCQ4"/>
<dbReference type="SUPFAM" id="SSF46626">
    <property type="entry name" value="Cytochrome c"/>
    <property type="match status" value="1"/>
</dbReference>
<dbReference type="GO" id="GO:0020037">
    <property type="term" value="F:heme binding"/>
    <property type="evidence" value="ECO:0007669"/>
    <property type="project" value="InterPro"/>
</dbReference>
<dbReference type="PANTHER" id="PTHR33546">
    <property type="entry name" value="LARGE, MULTIFUNCTIONAL SECRETED PROTEIN-RELATED"/>
    <property type="match status" value="1"/>
</dbReference>
<sequence>MRTTHLNLSIVALAWALQTAVCQNVPVELPDGYSIKKVAGNDLVPDASAMTVDPDGAPIVSGPGYVRRMLDEDGDGVFEKFETLAVTKGIAQGVWFDGSQMWLTVDGAIKRSVSREEGQPFVFEDIVPITTNAEHGSHAIRRSADKKWWYVICGNATQIRPEYYSLPSSPVKEPRAGFLMRFPADVGVGANFAAEIVNHGFRNPYDFDFDADGNAYVYDSDGERDVSLPWYRPTRIFNTKPGDDAGWVSASWKRPASFFDMPTLVGEMGRGSPTGVATCRTNRFGPAYQDAVFVGDWTFGRIGVAKLGKEVQIFAKPTGNFGFAVTDLEFSKDGSLFITTGGRGTEGALYRIWKDGSVLDSEAQNVTLRDAQPNNQLNEQLKKSLVNDLKSNGAARGSAFIAWLDKAETSSGPDLEMIIRGLQLFLGGCDGDRMFAGHQAKHAFTAEGGAKATISNKLLAMLKRDGDMFECARLAGMINLENGAVANALAAIANRENDPVQRIHYLNCLAVAGGKLESDSASGIANGLLRVRREIDAADLPVDRNWKPRMQQLAEALFRDMRIPESIVQNPTFGAASDIWIYDSLPEIFRNVARVKIAAKIEADPDAATKSQLQSISRDPRFMKLLRMFADRDEFMDVVVMSVHRSPQPEDRDLLMRGLKSFSLTVNKASLIGLQKLANHGATKSDFEALLALEGMLGWTNPEISVRDQIVMLLQKWTGTSFRYPIRRYDLSEVAKREQRSSFELWKQHLVNKHSVDIKSSGSAAEMLTRFSKIDFSTGDTARGSLAYKKFQCATCHDGGGQNSGPSLAGIASRFSRDDVLKAIADPNDNVPDRYRAFVVATEDGQLFRGSVVYESMAGILLATETGEVVRVAAEDIELSRKSNESLMPEGLLREATDQDVADLWAWLRSL</sequence>
<evidence type="ECO:0000259" key="5">
    <source>
        <dbReference type="PROSITE" id="PS51007"/>
    </source>
</evidence>
<keyword evidence="2 4" id="KW-0479">Metal-binding</keyword>
<dbReference type="STRING" id="980251.GCA_001642875_00580"/>
<dbReference type="EMBL" id="CP042912">
    <property type="protein sequence ID" value="QEG23289.1"/>
    <property type="molecule type" value="Genomic_DNA"/>
</dbReference>
<dbReference type="GO" id="GO:0009055">
    <property type="term" value="F:electron transfer activity"/>
    <property type="evidence" value="ECO:0007669"/>
    <property type="project" value="InterPro"/>
</dbReference>
<dbReference type="Proteomes" id="UP000322214">
    <property type="component" value="Chromosome"/>
</dbReference>
<evidence type="ECO:0000256" key="4">
    <source>
        <dbReference type="PROSITE-ProRule" id="PRU00433"/>
    </source>
</evidence>
<proteinExistence type="predicted"/>
<reference evidence="6 7" key="1">
    <citation type="submission" date="2019-08" db="EMBL/GenBank/DDBJ databases">
        <title>Deep-cultivation of Planctomycetes and their phenomic and genomic characterization uncovers novel biology.</title>
        <authorList>
            <person name="Wiegand S."/>
            <person name="Jogler M."/>
            <person name="Boedeker C."/>
            <person name="Pinto D."/>
            <person name="Vollmers J."/>
            <person name="Rivas-Marin E."/>
            <person name="Kohn T."/>
            <person name="Peeters S.H."/>
            <person name="Heuer A."/>
            <person name="Rast P."/>
            <person name="Oberbeckmann S."/>
            <person name="Bunk B."/>
            <person name="Jeske O."/>
            <person name="Meyerdierks A."/>
            <person name="Storesund J.E."/>
            <person name="Kallscheuer N."/>
            <person name="Luecker S."/>
            <person name="Lage O.M."/>
            <person name="Pohl T."/>
            <person name="Merkel B.J."/>
            <person name="Hornburger P."/>
            <person name="Mueller R.-W."/>
            <person name="Bruemmer F."/>
            <person name="Labrenz M."/>
            <person name="Spormann A.M."/>
            <person name="Op den Camp H."/>
            <person name="Overmann J."/>
            <person name="Amann R."/>
            <person name="Jetten M.S.M."/>
            <person name="Mascher T."/>
            <person name="Medema M.H."/>
            <person name="Devos D.P."/>
            <person name="Kaster A.-K."/>
            <person name="Ovreas L."/>
            <person name="Rohde M."/>
            <person name="Galperin M.Y."/>
            <person name="Jogler C."/>
        </authorList>
    </citation>
    <scope>NUCLEOTIDE SEQUENCE [LARGE SCALE GENOMIC DNA]</scope>
    <source>
        <strain evidence="6 7">FC18</strain>
    </source>
</reference>
<organism evidence="6 7">
    <name type="scientific">Mariniblastus fucicola</name>
    <dbReference type="NCBI Taxonomy" id="980251"/>
    <lineage>
        <taxon>Bacteria</taxon>
        <taxon>Pseudomonadati</taxon>
        <taxon>Planctomycetota</taxon>
        <taxon>Planctomycetia</taxon>
        <taxon>Pirellulales</taxon>
        <taxon>Pirellulaceae</taxon>
        <taxon>Mariniblastus</taxon>
    </lineage>
</organism>
<dbReference type="Gene3D" id="2.120.10.30">
    <property type="entry name" value="TolB, C-terminal domain"/>
    <property type="match status" value="1"/>
</dbReference>
<evidence type="ECO:0000256" key="3">
    <source>
        <dbReference type="ARBA" id="ARBA00023004"/>
    </source>
</evidence>
<accession>A0A5B9PCQ4</accession>
<dbReference type="KEGG" id="mff:MFFC18_31850"/>
<gene>
    <name evidence="6" type="ORF">MFFC18_31850</name>
</gene>
<evidence type="ECO:0000256" key="1">
    <source>
        <dbReference type="ARBA" id="ARBA00022617"/>
    </source>
</evidence>
<dbReference type="PROSITE" id="PS51007">
    <property type="entry name" value="CYTC"/>
    <property type="match status" value="1"/>
</dbReference>
<dbReference type="SUPFAM" id="SSF50952">
    <property type="entry name" value="Soluble quinoprotein glucose dehydrogenase"/>
    <property type="match status" value="1"/>
</dbReference>
<dbReference type="PANTHER" id="PTHR33546:SF1">
    <property type="entry name" value="LARGE, MULTIFUNCTIONAL SECRETED PROTEIN"/>
    <property type="match status" value="1"/>
</dbReference>
<dbReference type="InterPro" id="IPR011041">
    <property type="entry name" value="Quinoprot_gluc/sorb_DH_b-prop"/>
</dbReference>
<dbReference type="OrthoDB" id="223239at2"/>